<evidence type="ECO:0000256" key="1">
    <source>
        <dbReference type="SAM" id="MobiDB-lite"/>
    </source>
</evidence>
<accession>A0AAN9I1Y8</accession>
<evidence type="ECO:0000313" key="3">
    <source>
        <dbReference type="Proteomes" id="UP001359559"/>
    </source>
</evidence>
<proteinExistence type="predicted"/>
<feature type="compositionally biased region" description="Polar residues" evidence="1">
    <location>
        <begin position="153"/>
        <end position="185"/>
    </location>
</feature>
<reference evidence="2 3" key="1">
    <citation type="submission" date="2024-01" db="EMBL/GenBank/DDBJ databases">
        <title>The genomes of 5 underutilized Papilionoideae crops provide insights into root nodulation and disease resistance.</title>
        <authorList>
            <person name="Yuan L."/>
        </authorList>
    </citation>
    <scope>NUCLEOTIDE SEQUENCE [LARGE SCALE GENOMIC DNA]</scope>
    <source>
        <strain evidence="2">LY-2023</strain>
        <tissue evidence="2">Leaf</tissue>
    </source>
</reference>
<sequence length="460" mass="49628">MYFLQKFLCLAFWKMNQQDQGSGQGSGHPSNVPVKRKRGRPRKEVSVAQSQGQSGNVPMMPGPDNALNSNQTAGTTDYGGHEMVGKVVTGVVEGTFNAGYLLNVKVDNTDTFLRGVVFRPSQVTPVTAENDVAPHARMIERKEIPIPVHNPQAEMQGSVPSSVQCSKQSFEPQSQRSMSEEQVQPTDVHPGISVSFDNQLSLSGSRFVSVSESPFPLNISTGGLPQGTSEPQNMNQSSSAISEFEHDKTVKQGETSTQVQEPGADGGAKTDMEAAPELMDIVPTIQNTDNELRSEQQTVPSMHQLNEVMHDEPNTSNIEVNLISESAEPEAMQSEQTSKSVDNFAENHDLPKSDVQEDTGTNLDMGSLSKVDMLNSDGRASSDVANIPDVRSEHALNTSQPESVPSESKFSSEGCGDFREKSDVQKCSSSDGVTMIDFSQPTESLAKSLDSEKQIGSGTS</sequence>
<dbReference type="PANTHER" id="PTHR34682:SF11">
    <property type="entry name" value="AT HOOK MOTIF PROTEIN"/>
    <property type="match status" value="1"/>
</dbReference>
<evidence type="ECO:0008006" key="4">
    <source>
        <dbReference type="Google" id="ProtNLM"/>
    </source>
</evidence>
<dbReference type="Proteomes" id="UP001359559">
    <property type="component" value="Unassembled WGS sequence"/>
</dbReference>
<dbReference type="AlphaFoldDB" id="A0AAN9I1Y8"/>
<organism evidence="2 3">
    <name type="scientific">Clitoria ternatea</name>
    <name type="common">Butterfly pea</name>
    <dbReference type="NCBI Taxonomy" id="43366"/>
    <lineage>
        <taxon>Eukaryota</taxon>
        <taxon>Viridiplantae</taxon>
        <taxon>Streptophyta</taxon>
        <taxon>Embryophyta</taxon>
        <taxon>Tracheophyta</taxon>
        <taxon>Spermatophyta</taxon>
        <taxon>Magnoliopsida</taxon>
        <taxon>eudicotyledons</taxon>
        <taxon>Gunneridae</taxon>
        <taxon>Pentapetalae</taxon>
        <taxon>rosids</taxon>
        <taxon>fabids</taxon>
        <taxon>Fabales</taxon>
        <taxon>Fabaceae</taxon>
        <taxon>Papilionoideae</taxon>
        <taxon>50 kb inversion clade</taxon>
        <taxon>NPAAA clade</taxon>
        <taxon>indigoferoid/millettioid clade</taxon>
        <taxon>Phaseoleae</taxon>
        <taxon>Clitoria</taxon>
    </lineage>
</organism>
<keyword evidence="3" id="KW-1185">Reference proteome</keyword>
<feature type="region of interest" description="Disordered" evidence="1">
    <location>
        <begin position="328"/>
        <end position="460"/>
    </location>
</feature>
<gene>
    <name evidence="2" type="ORF">RJT34_32097</name>
</gene>
<feature type="region of interest" description="Disordered" evidence="1">
    <location>
        <begin position="152"/>
        <end position="192"/>
    </location>
</feature>
<feature type="compositionally biased region" description="Polar residues" evidence="1">
    <location>
        <begin position="47"/>
        <end position="56"/>
    </location>
</feature>
<evidence type="ECO:0000313" key="2">
    <source>
        <dbReference type="EMBL" id="KAK7264488.1"/>
    </source>
</evidence>
<dbReference type="InterPro" id="IPR045881">
    <property type="entry name" value="MNM1-like"/>
</dbReference>
<feature type="region of interest" description="Disordered" evidence="1">
    <location>
        <begin position="19"/>
        <end position="75"/>
    </location>
</feature>
<dbReference type="PANTHER" id="PTHR34682">
    <property type="entry name" value="AT HOOK MOTIF-CONTAINING PROTEIN"/>
    <property type="match status" value="1"/>
</dbReference>
<comment type="caution">
    <text evidence="2">The sequence shown here is derived from an EMBL/GenBank/DDBJ whole genome shotgun (WGS) entry which is preliminary data.</text>
</comment>
<feature type="compositionally biased region" description="Polar residues" evidence="1">
    <location>
        <begin position="218"/>
        <end position="241"/>
    </location>
</feature>
<name>A0AAN9I1Y8_CLITE</name>
<feature type="compositionally biased region" description="Basic and acidic residues" evidence="1">
    <location>
        <begin position="345"/>
        <end position="355"/>
    </location>
</feature>
<feature type="region of interest" description="Disordered" evidence="1">
    <location>
        <begin position="218"/>
        <end position="270"/>
    </location>
</feature>
<feature type="compositionally biased region" description="Polar residues" evidence="1">
    <location>
        <begin position="66"/>
        <end position="75"/>
    </location>
</feature>
<dbReference type="EMBL" id="JAYKXN010000008">
    <property type="protein sequence ID" value="KAK7264488.1"/>
    <property type="molecule type" value="Genomic_DNA"/>
</dbReference>
<protein>
    <recommendedName>
        <fullName evidence="4">AT hook motif-containing protein</fullName>
    </recommendedName>
</protein>
<feature type="compositionally biased region" description="Polar residues" evidence="1">
    <location>
        <begin position="425"/>
        <end position="445"/>
    </location>
</feature>
<feature type="compositionally biased region" description="Polar residues" evidence="1">
    <location>
        <begin position="395"/>
        <end position="411"/>
    </location>
</feature>